<organism evidence="5 6">
    <name type="scientific">Hydnomerulius pinastri MD-312</name>
    <dbReference type="NCBI Taxonomy" id="994086"/>
    <lineage>
        <taxon>Eukaryota</taxon>
        <taxon>Fungi</taxon>
        <taxon>Dikarya</taxon>
        <taxon>Basidiomycota</taxon>
        <taxon>Agaricomycotina</taxon>
        <taxon>Agaricomycetes</taxon>
        <taxon>Agaricomycetidae</taxon>
        <taxon>Boletales</taxon>
        <taxon>Boletales incertae sedis</taxon>
        <taxon>Leucogyrophana</taxon>
    </lineage>
</organism>
<dbReference type="Proteomes" id="UP000053820">
    <property type="component" value="Unassembled WGS sequence"/>
</dbReference>
<dbReference type="InterPro" id="IPR009288">
    <property type="entry name" value="AIG2-like_dom"/>
</dbReference>
<dbReference type="PANTHER" id="PTHR31544">
    <property type="entry name" value="AIG2-LIKE PROTEIN D"/>
    <property type="match status" value="1"/>
</dbReference>
<dbReference type="CDD" id="cd06661">
    <property type="entry name" value="GGCT_like"/>
    <property type="match status" value="1"/>
</dbReference>
<dbReference type="OrthoDB" id="1044435at2759"/>
<evidence type="ECO:0000256" key="2">
    <source>
        <dbReference type="ARBA" id="ARBA00022679"/>
    </source>
</evidence>
<dbReference type="InterPro" id="IPR045038">
    <property type="entry name" value="AIG2-like"/>
</dbReference>
<accession>A0A0C9UXR0</accession>
<dbReference type="GO" id="GO:0016740">
    <property type="term" value="F:transferase activity"/>
    <property type="evidence" value="ECO:0007669"/>
    <property type="project" value="UniProtKB-KW"/>
</dbReference>
<dbReference type="HOGENOM" id="CLU_093936_1_0_1"/>
<protein>
    <recommendedName>
        <fullName evidence="3">Putative gamma-glutamylcyclotransferase</fullName>
    </recommendedName>
</protein>
<sequence>MAAAFFYGTLMHPKILQRVIGNDGSHLQICPALLPDYTRHRISAADYPGIVAYAQSRAMFDHDLELEERCVRGSLVTGLSDDDIRLLDIFEGNEYTRDLVSVHPLGPFSSLNDMPPVDANALFPAKPPPVSTPSELQKPLEANTYVWCRPLSELRADLWTFEEFVKQSAWKWIGSGSEGNRDYAEVDRRRAMEGIIVRS</sequence>
<reference evidence="5 6" key="1">
    <citation type="submission" date="2014-04" db="EMBL/GenBank/DDBJ databases">
        <title>Evolutionary Origins and Diversification of the Mycorrhizal Mutualists.</title>
        <authorList>
            <consortium name="DOE Joint Genome Institute"/>
            <consortium name="Mycorrhizal Genomics Consortium"/>
            <person name="Kohler A."/>
            <person name="Kuo A."/>
            <person name="Nagy L.G."/>
            <person name="Floudas D."/>
            <person name="Copeland A."/>
            <person name="Barry K.W."/>
            <person name="Cichocki N."/>
            <person name="Veneault-Fourrey C."/>
            <person name="LaButti K."/>
            <person name="Lindquist E.A."/>
            <person name="Lipzen A."/>
            <person name="Lundell T."/>
            <person name="Morin E."/>
            <person name="Murat C."/>
            <person name="Riley R."/>
            <person name="Ohm R."/>
            <person name="Sun H."/>
            <person name="Tunlid A."/>
            <person name="Henrissat B."/>
            <person name="Grigoriev I.V."/>
            <person name="Hibbett D.S."/>
            <person name="Martin F."/>
        </authorList>
    </citation>
    <scope>NUCLEOTIDE SEQUENCE [LARGE SCALE GENOMIC DNA]</scope>
    <source>
        <strain evidence="5 6">MD-312</strain>
    </source>
</reference>
<evidence type="ECO:0000313" key="5">
    <source>
        <dbReference type="EMBL" id="KIJ57819.1"/>
    </source>
</evidence>
<evidence type="ECO:0000256" key="1">
    <source>
        <dbReference type="ARBA" id="ARBA00008861"/>
    </source>
</evidence>
<dbReference type="SUPFAM" id="SSF110857">
    <property type="entry name" value="Gamma-glutamyl cyclotransferase-like"/>
    <property type="match status" value="1"/>
</dbReference>
<proteinExistence type="inferred from homology"/>
<dbReference type="Pfam" id="PF06094">
    <property type="entry name" value="GGACT"/>
    <property type="match status" value="1"/>
</dbReference>
<dbReference type="EMBL" id="KN840098">
    <property type="protein sequence ID" value="KIJ57819.1"/>
    <property type="molecule type" value="Genomic_DNA"/>
</dbReference>
<dbReference type="PANTHER" id="PTHR31544:SF2">
    <property type="entry name" value="AIG2-LIKE PROTEIN D"/>
    <property type="match status" value="1"/>
</dbReference>
<gene>
    <name evidence="5" type="ORF">HYDPIDRAFT_103800</name>
</gene>
<evidence type="ECO:0000256" key="3">
    <source>
        <dbReference type="ARBA" id="ARBA00030602"/>
    </source>
</evidence>
<dbReference type="InterPro" id="IPR036568">
    <property type="entry name" value="GGCT-like_sf"/>
</dbReference>
<evidence type="ECO:0000259" key="4">
    <source>
        <dbReference type="Pfam" id="PF06094"/>
    </source>
</evidence>
<dbReference type="Gene3D" id="3.10.490.10">
    <property type="entry name" value="Gamma-glutamyl cyclotransferase-like"/>
    <property type="match status" value="1"/>
</dbReference>
<feature type="domain" description="Gamma-glutamylcyclotransferase AIG2-like" evidence="4">
    <location>
        <begin position="5"/>
        <end position="102"/>
    </location>
</feature>
<evidence type="ECO:0000313" key="6">
    <source>
        <dbReference type="Proteomes" id="UP000053820"/>
    </source>
</evidence>
<name>A0A0C9UXR0_9AGAM</name>
<comment type="similarity">
    <text evidence="1">Belongs to the gamma-glutamylcyclotransferase family.</text>
</comment>
<keyword evidence="2" id="KW-0808">Transferase</keyword>
<keyword evidence="6" id="KW-1185">Reference proteome</keyword>
<dbReference type="AlphaFoldDB" id="A0A0C9UXR0"/>
<dbReference type="InterPro" id="IPR013024">
    <property type="entry name" value="GGCT-like"/>
</dbReference>